<keyword evidence="2" id="KW-1185">Reference proteome</keyword>
<evidence type="ECO:0000313" key="1">
    <source>
        <dbReference type="EMBL" id="KUG06424.1"/>
    </source>
</evidence>
<name>A0A9X0L3G4_SOLP1</name>
<proteinExistence type="predicted"/>
<evidence type="ECO:0000313" key="2">
    <source>
        <dbReference type="Proteomes" id="UP000054223"/>
    </source>
</evidence>
<accession>A0A9X0L3G4</accession>
<reference evidence="1 2" key="1">
    <citation type="submission" date="2015-11" db="EMBL/GenBank/DDBJ databases">
        <title>Solirubrum puertoriconensis gen. nov. an environmental bacteria isolated in Puerto Rico.</title>
        <authorList>
            <person name="Cuebas-Irizarry M.F."/>
            <person name="Montalvo-Rodriguez R."/>
        </authorList>
    </citation>
    <scope>NUCLEOTIDE SEQUENCE [LARGE SCALE GENOMIC DNA]</scope>
    <source>
        <strain evidence="1 2">MC1A</strain>
    </source>
</reference>
<gene>
    <name evidence="1" type="ORF">ASU33_03445</name>
</gene>
<evidence type="ECO:0008006" key="3">
    <source>
        <dbReference type="Google" id="ProtNLM"/>
    </source>
</evidence>
<protein>
    <recommendedName>
        <fullName evidence="3">DUF4177 domain-containing protein</fullName>
    </recommendedName>
</protein>
<sequence length="155" mass="17660">MAEAIWGDNFEHSQLYRHHAMRNHRFLRLLPLLLLLVLPLLPQRTLAQGKAAGYQYMQMTTIESIVAGGLGRSRVLFTPEFKGTKEAQMENLFSLTGINIGNVKTNEETILRYLSEVTEDGWELFQVTPLTQTLQNTGTTGQGIFLTRYTFRKAK</sequence>
<comment type="caution">
    <text evidence="1">The sequence shown here is derived from an EMBL/GenBank/DDBJ whole genome shotgun (WGS) entry which is preliminary data.</text>
</comment>
<dbReference type="AlphaFoldDB" id="A0A9X0L3G4"/>
<organism evidence="1 2">
    <name type="scientific">Solirubrum puertoriconensis</name>
    <dbReference type="NCBI Taxonomy" id="1751427"/>
    <lineage>
        <taxon>Bacteria</taxon>
        <taxon>Pseudomonadati</taxon>
        <taxon>Bacteroidota</taxon>
        <taxon>Cytophagia</taxon>
        <taxon>Cytophagales</taxon>
    </lineage>
</organism>
<dbReference type="EMBL" id="LNAL01000008">
    <property type="protein sequence ID" value="KUG06424.1"/>
    <property type="molecule type" value="Genomic_DNA"/>
</dbReference>
<dbReference type="Proteomes" id="UP000054223">
    <property type="component" value="Unassembled WGS sequence"/>
</dbReference>